<evidence type="ECO:0000313" key="3">
    <source>
        <dbReference type="Proteomes" id="UP000325134"/>
    </source>
</evidence>
<proteinExistence type="predicted"/>
<protein>
    <recommendedName>
        <fullName evidence="4">DUF4177 domain-containing protein</fullName>
    </recommendedName>
</protein>
<keyword evidence="3" id="KW-1185">Reference proteome</keyword>
<dbReference type="OrthoDB" id="7658888at2"/>
<organism evidence="2 3">
    <name type="scientific">Ruegeria intermedia</name>
    <dbReference type="NCBI Taxonomy" id="996115"/>
    <lineage>
        <taxon>Bacteria</taxon>
        <taxon>Pseudomonadati</taxon>
        <taxon>Pseudomonadota</taxon>
        <taxon>Alphaproteobacteria</taxon>
        <taxon>Rhodobacterales</taxon>
        <taxon>Roseobacteraceae</taxon>
        <taxon>Ruegeria</taxon>
    </lineage>
</organism>
<accession>A0A1M4U6B9</accession>
<sequence length="132" mass="14745">MQRYEYKVVPAPRKGTKAKGVKTPEGRFAVTIEQLLNDLAIDGWEYHRSELLPSEERSGLTGSTLNWRNVMVFRRMANSEAANEDMAAFLSPPEEDATPLARAVPDPRDVEAPKPIPAEPDEPPVKSENKDD</sequence>
<feature type="region of interest" description="Disordered" evidence="1">
    <location>
        <begin position="85"/>
        <end position="132"/>
    </location>
</feature>
<name>A0A1M4U6B9_9RHOB</name>
<evidence type="ECO:0008006" key="4">
    <source>
        <dbReference type="Google" id="ProtNLM"/>
    </source>
</evidence>
<gene>
    <name evidence="2" type="ORF">SAMN05444279_103203</name>
</gene>
<feature type="compositionally biased region" description="Basic and acidic residues" evidence="1">
    <location>
        <begin position="123"/>
        <end position="132"/>
    </location>
</feature>
<dbReference type="Proteomes" id="UP000325134">
    <property type="component" value="Unassembled WGS sequence"/>
</dbReference>
<evidence type="ECO:0000256" key="1">
    <source>
        <dbReference type="SAM" id="MobiDB-lite"/>
    </source>
</evidence>
<dbReference type="RefSeq" id="WP_149774756.1">
    <property type="nucleotide sequence ID" value="NZ_FQVK01000003.1"/>
</dbReference>
<evidence type="ECO:0000313" key="2">
    <source>
        <dbReference type="EMBL" id="SHE52381.1"/>
    </source>
</evidence>
<dbReference type="AlphaFoldDB" id="A0A1M4U6B9"/>
<reference evidence="2 3" key="1">
    <citation type="submission" date="2016-11" db="EMBL/GenBank/DDBJ databases">
        <authorList>
            <person name="Varghese N."/>
            <person name="Submissions S."/>
        </authorList>
    </citation>
    <scope>NUCLEOTIDE SEQUENCE [LARGE SCALE GENOMIC DNA]</scope>
    <source>
        <strain evidence="2 3">DSM 29341</strain>
    </source>
</reference>
<dbReference type="EMBL" id="FQVK01000003">
    <property type="protein sequence ID" value="SHE52381.1"/>
    <property type="molecule type" value="Genomic_DNA"/>
</dbReference>